<dbReference type="InterPro" id="IPR005824">
    <property type="entry name" value="KOW"/>
</dbReference>
<evidence type="ECO:0000256" key="8">
    <source>
        <dbReference type="ARBA" id="ARBA00031006"/>
    </source>
</evidence>
<dbReference type="Gene3D" id="2.30.30.30">
    <property type="match status" value="2"/>
</dbReference>
<feature type="domain" description="KOW" evidence="10">
    <location>
        <begin position="538"/>
        <end position="565"/>
    </location>
</feature>
<evidence type="ECO:0000256" key="2">
    <source>
        <dbReference type="ARBA" id="ARBA00010618"/>
    </source>
</evidence>
<feature type="region of interest" description="Disordered" evidence="9">
    <location>
        <begin position="1"/>
        <end position="60"/>
    </location>
</feature>
<dbReference type="InterPro" id="IPR005100">
    <property type="entry name" value="NGN-domain"/>
</dbReference>
<gene>
    <name evidence="11" type="ORF">SCHPADRAFT_475659</name>
</gene>
<dbReference type="SMART" id="SM00739">
    <property type="entry name" value="KOW"/>
    <property type="match status" value="4"/>
</dbReference>
<dbReference type="InterPro" id="IPR014722">
    <property type="entry name" value="Rib_uL2_dom2"/>
</dbReference>
<evidence type="ECO:0000259" key="10">
    <source>
        <dbReference type="SMART" id="SM00739"/>
    </source>
</evidence>
<evidence type="ECO:0000313" key="12">
    <source>
        <dbReference type="Proteomes" id="UP000053477"/>
    </source>
</evidence>
<dbReference type="GO" id="GO:0032784">
    <property type="term" value="P:regulation of DNA-templated transcription elongation"/>
    <property type="evidence" value="ECO:0007669"/>
    <property type="project" value="InterPro"/>
</dbReference>
<dbReference type="STRING" id="27342.A0A0H2RHM3"/>
<evidence type="ECO:0000256" key="4">
    <source>
        <dbReference type="ARBA" id="ARBA00023163"/>
    </source>
</evidence>
<dbReference type="OrthoDB" id="3066781at2759"/>
<comment type="similarity">
    <text evidence="2">Belongs to the universal ribosomal protein uL24 family.</text>
</comment>
<evidence type="ECO:0000256" key="7">
    <source>
        <dbReference type="ARBA" id="ARBA00029865"/>
    </source>
</evidence>
<accession>A0A0H2RHM3</accession>
<evidence type="ECO:0000313" key="11">
    <source>
        <dbReference type="EMBL" id="KLO11364.1"/>
    </source>
</evidence>
<dbReference type="PANTHER" id="PTHR11125:SF7">
    <property type="entry name" value="TRANSCRIPTION ELONGATION FACTOR SPT5"/>
    <property type="match status" value="1"/>
</dbReference>
<dbReference type="GO" id="GO:0006368">
    <property type="term" value="P:transcription elongation by RNA polymerase II"/>
    <property type="evidence" value="ECO:0007669"/>
    <property type="project" value="TreeGrafter"/>
</dbReference>
<evidence type="ECO:0000256" key="5">
    <source>
        <dbReference type="ARBA" id="ARBA00023274"/>
    </source>
</evidence>
<feature type="domain" description="KOW" evidence="10">
    <location>
        <begin position="470"/>
        <end position="497"/>
    </location>
</feature>
<feature type="domain" description="KOW" evidence="10">
    <location>
        <begin position="211"/>
        <end position="238"/>
    </location>
</feature>
<feature type="domain" description="KOW" evidence="10">
    <location>
        <begin position="391"/>
        <end position="418"/>
    </location>
</feature>
<evidence type="ECO:0000256" key="6">
    <source>
        <dbReference type="ARBA" id="ARBA00024691"/>
    </source>
</evidence>
<evidence type="ECO:0000256" key="3">
    <source>
        <dbReference type="ARBA" id="ARBA00022980"/>
    </source>
</evidence>
<sequence length="586" mass="65314">MRNRHAASRFLDLVAGVDDEDDSEEGDELDELDVDEEEDLEEADLRPPAPNAFDDHGGDAAAELDEAFDALLKRSKERGAEDPASIPPIEGRGGYTERDCATSVLRRQVDVPGPEDVPMYSIQVKRGKDQLLAFRLTNKALKTNATDILSILALPKKAPGRIYVEARNGSASVRLLCSGMHFIYPNSIFMVPVSERVALLLSQPTSSRPPSFKRGDLVKIRNGVYRDDLGEVVDVSDGYDTLVVKVKGREPDPRELKRKRGKNSVRREPSVYDKEELRRLHFFNGDFDFIDLGEDAGFNFGGKHYTNDGYLVLKIRRDRVERLGVHRTMVDQLEAQARLSDEDLSRTSNGTLTSHRKMSSHPEARLSLCCSSSDDLPRSLALASSIPPPKFIRPGVRVRITAGASAGAVARVIDVKSSPPYTALVQLQRQPTRPKNPRPSSLQEQNSKMTPPIMMPPIKFDIELAYLTRVYEIGDHVEVKVGEMRGRVGMVTMVTCVEGEVVHVVDSKELLEFQVPASFIDTYEPPFVRRLAPADAPIYHLGSPVKITRGKNAGKTGRVVMIQRERECVTVLEDVTDIEDYLDSWL</sequence>
<dbReference type="InParanoid" id="A0A0H2RHM3"/>
<dbReference type="InterPro" id="IPR036735">
    <property type="entry name" value="NGN_dom_sf"/>
</dbReference>
<name>A0A0H2RHM3_9AGAM</name>
<dbReference type="InterPro" id="IPR039659">
    <property type="entry name" value="SPT5"/>
</dbReference>
<protein>
    <recommendedName>
        <fullName evidence="7">Chromatin elongation factor SPT5</fullName>
    </recommendedName>
    <alternativeName>
        <fullName evidence="8">Chromatin elongation factor spt5</fullName>
    </alternativeName>
</protein>
<dbReference type="SUPFAM" id="SSF50104">
    <property type="entry name" value="Translation proteins SH3-like domain"/>
    <property type="match status" value="1"/>
</dbReference>
<dbReference type="Proteomes" id="UP000053477">
    <property type="component" value="Unassembled WGS sequence"/>
</dbReference>
<dbReference type="Pfam" id="PF00467">
    <property type="entry name" value="KOW"/>
    <property type="match status" value="1"/>
</dbReference>
<dbReference type="Gene3D" id="3.30.70.940">
    <property type="entry name" value="NusG, N-terminal domain"/>
    <property type="match status" value="1"/>
</dbReference>
<dbReference type="InterPro" id="IPR008991">
    <property type="entry name" value="Translation_prot_SH3-like_sf"/>
</dbReference>
<dbReference type="CDD" id="cd06089">
    <property type="entry name" value="KOW_RPL26"/>
    <property type="match status" value="1"/>
</dbReference>
<proteinExistence type="inferred from homology"/>
<dbReference type="GO" id="GO:0032044">
    <property type="term" value="C:DSIF complex"/>
    <property type="evidence" value="ECO:0007669"/>
    <property type="project" value="TreeGrafter"/>
</dbReference>
<dbReference type="PANTHER" id="PTHR11125">
    <property type="entry name" value="SUPPRESSOR OF TY 5"/>
    <property type="match status" value="1"/>
</dbReference>
<dbReference type="GO" id="GO:0006357">
    <property type="term" value="P:regulation of transcription by RNA polymerase II"/>
    <property type="evidence" value="ECO:0007669"/>
    <property type="project" value="InterPro"/>
</dbReference>
<dbReference type="InterPro" id="IPR041988">
    <property type="entry name" value="Ribosomal_uL24_KOW"/>
</dbReference>
<feature type="compositionally biased region" description="Acidic residues" evidence="9">
    <location>
        <begin position="17"/>
        <end position="42"/>
    </location>
</feature>
<keyword evidence="3" id="KW-0689">Ribosomal protein</keyword>
<feature type="compositionally biased region" description="Polar residues" evidence="9">
    <location>
        <begin position="427"/>
        <end position="449"/>
    </location>
</feature>
<keyword evidence="4" id="KW-0804">Transcription</keyword>
<comment type="function">
    <text evidence="6">The SPT4-SPT5 complex mediates both activation and inhibition of transcription elongation, and plays a role in pre-mRNA processing. This complex seems to be important for the stability of the RNA polymerase II elongation machinery on the chromatin template but not for the inherent ability of this machinery to translocate down the gene.</text>
</comment>
<dbReference type="GO" id="GO:1990904">
    <property type="term" value="C:ribonucleoprotein complex"/>
    <property type="evidence" value="ECO:0007669"/>
    <property type="project" value="UniProtKB-KW"/>
</dbReference>
<dbReference type="AlphaFoldDB" id="A0A0H2RHM3"/>
<dbReference type="EMBL" id="KQ086002">
    <property type="protein sequence ID" value="KLO11364.1"/>
    <property type="molecule type" value="Genomic_DNA"/>
</dbReference>
<dbReference type="GO" id="GO:0003729">
    <property type="term" value="F:mRNA binding"/>
    <property type="evidence" value="ECO:0007669"/>
    <property type="project" value="TreeGrafter"/>
</dbReference>
<comment type="similarity">
    <text evidence="1">Belongs to the SPT5 family.</text>
</comment>
<evidence type="ECO:0000256" key="9">
    <source>
        <dbReference type="SAM" id="MobiDB-lite"/>
    </source>
</evidence>
<reference evidence="11 12" key="1">
    <citation type="submission" date="2015-04" db="EMBL/GenBank/DDBJ databases">
        <title>Complete genome sequence of Schizopora paradoxa KUC8140, a cosmopolitan wood degrader in East Asia.</title>
        <authorList>
            <consortium name="DOE Joint Genome Institute"/>
            <person name="Min B."/>
            <person name="Park H."/>
            <person name="Jang Y."/>
            <person name="Kim J.-J."/>
            <person name="Kim K.H."/>
            <person name="Pangilinan J."/>
            <person name="Lipzen A."/>
            <person name="Riley R."/>
            <person name="Grigoriev I.V."/>
            <person name="Spatafora J.W."/>
            <person name="Choi I.-G."/>
        </authorList>
    </citation>
    <scope>NUCLEOTIDE SEQUENCE [LARGE SCALE GENOMIC DNA]</scope>
    <source>
        <strain evidence="11 12">KUC8140</strain>
    </source>
</reference>
<keyword evidence="12" id="KW-1185">Reference proteome</keyword>
<organism evidence="11 12">
    <name type="scientific">Schizopora paradoxa</name>
    <dbReference type="NCBI Taxonomy" id="27342"/>
    <lineage>
        <taxon>Eukaryota</taxon>
        <taxon>Fungi</taxon>
        <taxon>Dikarya</taxon>
        <taxon>Basidiomycota</taxon>
        <taxon>Agaricomycotina</taxon>
        <taxon>Agaricomycetes</taxon>
        <taxon>Hymenochaetales</taxon>
        <taxon>Schizoporaceae</taxon>
        <taxon>Schizopora</taxon>
    </lineage>
</organism>
<feature type="region of interest" description="Disordered" evidence="9">
    <location>
        <begin position="427"/>
        <end position="451"/>
    </location>
</feature>
<evidence type="ECO:0000256" key="1">
    <source>
        <dbReference type="ARBA" id="ARBA00006956"/>
    </source>
</evidence>
<dbReference type="GO" id="GO:0005840">
    <property type="term" value="C:ribosome"/>
    <property type="evidence" value="ECO:0007669"/>
    <property type="project" value="UniProtKB-KW"/>
</dbReference>
<dbReference type="Pfam" id="PF03439">
    <property type="entry name" value="Spt5-NGN"/>
    <property type="match status" value="1"/>
</dbReference>
<keyword evidence="5" id="KW-0687">Ribonucleoprotein</keyword>